<dbReference type="Gene3D" id="1.10.3720.10">
    <property type="entry name" value="MetI-like"/>
    <property type="match status" value="1"/>
</dbReference>
<dbReference type="AlphaFoldDB" id="A0A6P2C2I9"/>
<evidence type="ECO:0000256" key="3">
    <source>
        <dbReference type="ARBA" id="ARBA00022448"/>
    </source>
</evidence>
<evidence type="ECO:0000256" key="7">
    <source>
        <dbReference type="ARBA" id="ARBA00023136"/>
    </source>
</evidence>
<dbReference type="OrthoDB" id="8404154at2"/>
<dbReference type="PANTHER" id="PTHR42929:SF1">
    <property type="entry name" value="INNER MEMBRANE ABC TRANSPORTER PERMEASE PROTEIN YDCU-RELATED"/>
    <property type="match status" value="1"/>
</dbReference>
<evidence type="ECO:0000313" key="11">
    <source>
        <dbReference type="Proteomes" id="UP000460272"/>
    </source>
</evidence>
<evidence type="ECO:0000256" key="6">
    <source>
        <dbReference type="ARBA" id="ARBA00022989"/>
    </source>
</evidence>
<evidence type="ECO:0000259" key="9">
    <source>
        <dbReference type="PROSITE" id="PS50928"/>
    </source>
</evidence>
<dbReference type="Proteomes" id="UP000460272">
    <property type="component" value="Unassembled WGS sequence"/>
</dbReference>
<comment type="similarity">
    <text evidence="2">Belongs to the binding-protein-dependent transport system permease family. CysTW subfamily.</text>
</comment>
<dbReference type="RefSeq" id="WP_145852890.1">
    <property type="nucleotide sequence ID" value="NZ_RPFW01000002.1"/>
</dbReference>
<dbReference type="Pfam" id="PF00528">
    <property type="entry name" value="BPD_transp_1"/>
    <property type="match status" value="1"/>
</dbReference>
<dbReference type="InterPro" id="IPR035906">
    <property type="entry name" value="MetI-like_sf"/>
</dbReference>
<feature type="transmembrane region" description="Helical" evidence="8">
    <location>
        <begin position="96"/>
        <end position="116"/>
    </location>
</feature>
<keyword evidence="5 8" id="KW-0812">Transmembrane</keyword>
<dbReference type="SUPFAM" id="SSF161098">
    <property type="entry name" value="MetI-like"/>
    <property type="match status" value="1"/>
</dbReference>
<reference evidence="10 11" key="1">
    <citation type="submission" date="2018-11" db="EMBL/GenBank/DDBJ databases">
        <title>Trebonia kvetii gen.nov., sp.nov., a novel acidophilic actinobacterium, and proposal of the new actinobacterial family Treboniaceae fam. nov.</title>
        <authorList>
            <person name="Rapoport D."/>
            <person name="Sagova-Mareckova M."/>
            <person name="Sedlacek I."/>
            <person name="Provaznik J."/>
            <person name="Kralova S."/>
            <person name="Pavlinic D."/>
            <person name="Benes V."/>
            <person name="Kopecky J."/>
        </authorList>
    </citation>
    <scope>NUCLEOTIDE SEQUENCE [LARGE SCALE GENOMIC DNA]</scope>
    <source>
        <strain evidence="10 11">15Tr583</strain>
    </source>
</reference>
<keyword evidence="6 8" id="KW-1133">Transmembrane helix</keyword>
<feature type="domain" description="ABC transmembrane type-1" evidence="9">
    <location>
        <begin position="90"/>
        <end position="306"/>
    </location>
</feature>
<organism evidence="10 11">
    <name type="scientific">Trebonia kvetii</name>
    <dbReference type="NCBI Taxonomy" id="2480626"/>
    <lineage>
        <taxon>Bacteria</taxon>
        <taxon>Bacillati</taxon>
        <taxon>Actinomycetota</taxon>
        <taxon>Actinomycetes</taxon>
        <taxon>Streptosporangiales</taxon>
        <taxon>Treboniaceae</taxon>
        <taxon>Trebonia</taxon>
    </lineage>
</organism>
<keyword evidence="4" id="KW-1003">Cell membrane</keyword>
<evidence type="ECO:0000256" key="1">
    <source>
        <dbReference type="ARBA" id="ARBA00004651"/>
    </source>
</evidence>
<evidence type="ECO:0000313" key="10">
    <source>
        <dbReference type="EMBL" id="TVZ05187.1"/>
    </source>
</evidence>
<dbReference type="CDD" id="cd06261">
    <property type="entry name" value="TM_PBP2"/>
    <property type="match status" value="1"/>
</dbReference>
<dbReference type="EMBL" id="RPFW01000002">
    <property type="protein sequence ID" value="TVZ05187.1"/>
    <property type="molecule type" value="Genomic_DNA"/>
</dbReference>
<proteinExistence type="inferred from homology"/>
<keyword evidence="11" id="KW-1185">Reference proteome</keyword>
<accession>A0A6P2C2I9</accession>
<feature type="transmembrane region" description="Helical" evidence="8">
    <location>
        <begin position="175"/>
        <end position="203"/>
    </location>
</feature>
<feature type="transmembrane region" description="Helical" evidence="8">
    <location>
        <begin position="137"/>
        <end position="163"/>
    </location>
</feature>
<feature type="transmembrane region" description="Helical" evidence="8">
    <location>
        <begin position="288"/>
        <end position="307"/>
    </location>
</feature>
<evidence type="ECO:0000256" key="8">
    <source>
        <dbReference type="RuleBase" id="RU363032"/>
    </source>
</evidence>
<comment type="caution">
    <text evidence="10">The sequence shown here is derived from an EMBL/GenBank/DDBJ whole genome shotgun (WGS) entry which is preliminary data.</text>
</comment>
<name>A0A6P2C2I9_9ACTN</name>
<feature type="transmembrane region" description="Helical" evidence="8">
    <location>
        <begin position="36"/>
        <end position="62"/>
    </location>
</feature>
<evidence type="ECO:0000256" key="5">
    <source>
        <dbReference type="ARBA" id="ARBA00022692"/>
    </source>
</evidence>
<gene>
    <name evidence="10" type="ORF">EAS64_11380</name>
</gene>
<dbReference type="InterPro" id="IPR000515">
    <property type="entry name" value="MetI-like"/>
</dbReference>
<dbReference type="PANTHER" id="PTHR42929">
    <property type="entry name" value="INNER MEMBRANE ABC TRANSPORTER PERMEASE PROTEIN YDCU-RELATED-RELATED"/>
    <property type="match status" value="1"/>
</dbReference>
<dbReference type="GO" id="GO:0005886">
    <property type="term" value="C:plasma membrane"/>
    <property type="evidence" value="ECO:0007669"/>
    <property type="project" value="UniProtKB-SubCell"/>
</dbReference>
<keyword evidence="3 8" id="KW-0813">Transport</keyword>
<feature type="transmembrane region" description="Helical" evidence="8">
    <location>
        <begin position="224"/>
        <end position="252"/>
    </location>
</feature>
<sequence length="316" mass="33823">MTNTTDTVTTPGFRASPGVRRFQSPLRTAPKPVRAIARYAGAVPFLAYVAIFLLLPLVSIVVEAFQNPTTNAFTWSNVNIATHGAYLKGFEQSLELSLLATVIPGVFGLLIAYAIFTAKGRGAAALRQVVITASGVFANFGGIPLAFLFIASFGSSALVTGWLNSIGLNIYNLGFSLYTMSGVALVYMYFQIPLMVLIILPALEGLRPAWREAAENLGAGSRQYWRYVGGPVLLPSFMSCLMLLFGSALAAYATAEALTSGTIPLTSIQIGSFLNGNVIAGQENVGKALSLGMVVIIAILMTCYVLFQRRASKWLR</sequence>
<evidence type="ECO:0000256" key="4">
    <source>
        <dbReference type="ARBA" id="ARBA00022475"/>
    </source>
</evidence>
<keyword evidence="7 8" id="KW-0472">Membrane</keyword>
<evidence type="ECO:0000256" key="2">
    <source>
        <dbReference type="ARBA" id="ARBA00007069"/>
    </source>
</evidence>
<protein>
    <submittedName>
        <fullName evidence="10">ABC transporter permease subunit</fullName>
    </submittedName>
</protein>
<dbReference type="GO" id="GO:0055085">
    <property type="term" value="P:transmembrane transport"/>
    <property type="evidence" value="ECO:0007669"/>
    <property type="project" value="InterPro"/>
</dbReference>
<comment type="subcellular location">
    <subcellularLocation>
        <location evidence="1 8">Cell membrane</location>
        <topology evidence="1 8">Multi-pass membrane protein</topology>
    </subcellularLocation>
</comment>
<dbReference type="PROSITE" id="PS50928">
    <property type="entry name" value="ABC_TM1"/>
    <property type="match status" value="1"/>
</dbReference>